<dbReference type="Proteomes" id="UP001333710">
    <property type="component" value="Chromosome"/>
</dbReference>
<organism evidence="2 3">
    <name type="scientific">Planctobacterium marinum</name>
    <dbReference type="NCBI Taxonomy" id="1631968"/>
    <lineage>
        <taxon>Bacteria</taxon>
        <taxon>Pseudomonadati</taxon>
        <taxon>Pseudomonadota</taxon>
        <taxon>Gammaproteobacteria</taxon>
        <taxon>Alteromonadales</taxon>
        <taxon>Alteromonadaceae</taxon>
        <taxon>Planctobacterium</taxon>
    </lineage>
</organism>
<keyword evidence="3" id="KW-1185">Reference proteome</keyword>
<keyword evidence="1" id="KW-1133">Transmembrane helix</keyword>
<evidence type="ECO:0000313" key="2">
    <source>
        <dbReference type="EMBL" id="BDX05699.1"/>
    </source>
</evidence>
<name>A0AA48HPP1_9ALTE</name>
<dbReference type="InterPro" id="IPR016419">
    <property type="entry name" value="Prepilin_Pept-dep_B_prd"/>
</dbReference>
<dbReference type="Pfam" id="PF07963">
    <property type="entry name" value="N_methyl"/>
    <property type="match status" value="1"/>
</dbReference>
<evidence type="ECO:0008006" key="4">
    <source>
        <dbReference type="Google" id="ProtNLM"/>
    </source>
</evidence>
<protein>
    <recommendedName>
        <fullName evidence="4">Type IV fimbrial biogenesis protein PilW</fullName>
    </recommendedName>
</protein>
<keyword evidence="1" id="KW-0812">Transmembrane</keyword>
<keyword evidence="1" id="KW-0472">Membrane</keyword>
<dbReference type="RefSeq" id="WP_338291686.1">
    <property type="nucleotide sequence ID" value="NZ_AP027272.1"/>
</dbReference>
<proteinExistence type="predicted"/>
<dbReference type="InterPro" id="IPR012902">
    <property type="entry name" value="N_methyl_site"/>
</dbReference>
<evidence type="ECO:0000313" key="3">
    <source>
        <dbReference type="Proteomes" id="UP001333710"/>
    </source>
</evidence>
<gene>
    <name evidence="2" type="ORF">MACH26_12200</name>
</gene>
<dbReference type="EMBL" id="AP027272">
    <property type="protein sequence ID" value="BDX05699.1"/>
    <property type="molecule type" value="Genomic_DNA"/>
</dbReference>
<accession>A0AA48HPP1</accession>
<dbReference type="PIRSF" id="PIRSF004525">
    <property type="entry name" value="Pilin_peptidase-dep_B_prd"/>
    <property type="match status" value="1"/>
</dbReference>
<sequence length="213" mass="23220">MLNFVSKRTYREQGATLVELMISISIGMVTVLGVASLVGMGVGVNGKLMTNSRLSEELKVVISLMERDIRRAGYNGATILRVEDPENTVSAFSNSITISEYTGEAANSCITFAYDANEDGTLDTGTDSEEYGYRLKDNAIEIRKNGAACDEDGWEDLTDSEVVKVTGLTFTSQTSTNNSITRTEIAINLVGELDSDADRSRSYDVAFLVRSYD</sequence>
<feature type="transmembrane region" description="Helical" evidence="1">
    <location>
        <begin position="20"/>
        <end position="44"/>
    </location>
</feature>
<evidence type="ECO:0000256" key="1">
    <source>
        <dbReference type="SAM" id="Phobius"/>
    </source>
</evidence>
<dbReference type="AlphaFoldDB" id="A0AA48HPP1"/>
<reference evidence="2" key="1">
    <citation type="submission" date="2023-01" db="EMBL/GenBank/DDBJ databases">
        <title>Complete genome sequence of Planctobacterium marinum strain Dej080120_11.</title>
        <authorList>
            <person name="Ueki S."/>
            <person name="Maruyama F."/>
        </authorList>
    </citation>
    <scope>NUCLEOTIDE SEQUENCE</scope>
    <source>
        <strain evidence="2">Dej080120_11</strain>
    </source>
</reference>
<dbReference type="KEGG" id="pmaw:MACH26_12200"/>